<dbReference type="PANTHER" id="PTHR10642">
    <property type="entry name" value="RIBONUCLEASE H1"/>
    <property type="match status" value="1"/>
</dbReference>
<evidence type="ECO:0000256" key="5">
    <source>
        <dbReference type="ARBA" id="ARBA00012180"/>
    </source>
</evidence>
<evidence type="ECO:0000256" key="11">
    <source>
        <dbReference type="ARBA" id="ARBA00022842"/>
    </source>
</evidence>
<protein>
    <recommendedName>
        <fullName evidence="6">Ribonuclease H</fullName>
        <ecNumber evidence="5">3.1.26.4</ecNumber>
    </recommendedName>
</protein>
<keyword evidence="9" id="KW-0255">Endonuclease</keyword>
<gene>
    <name evidence="14" type="ORF">LshimejAT787_1400250</name>
</gene>
<dbReference type="InterPro" id="IPR002156">
    <property type="entry name" value="RNaseH_domain"/>
</dbReference>
<evidence type="ECO:0000256" key="2">
    <source>
        <dbReference type="ARBA" id="ARBA00001946"/>
    </source>
</evidence>
<dbReference type="Proteomes" id="UP001063166">
    <property type="component" value="Unassembled WGS sequence"/>
</dbReference>
<accession>A0A9P3PX02</accession>
<evidence type="ECO:0000256" key="7">
    <source>
        <dbReference type="ARBA" id="ARBA00022722"/>
    </source>
</evidence>
<evidence type="ECO:0000313" key="15">
    <source>
        <dbReference type="Proteomes" id="UP001063166"/>
    </source>
</evidence>
<name>A0A9P3PX02_LYOSH</name>
<dbReference type="InterPro" id="IPR037056">
    <property type="entry name" value="RNase_H1_N_sf"/>
</dbReference>
<feature type="compositionally biased region" description="Basic and acidic residues" evidence="12">
    <location>
        <begin position="251"/>
        <end position="274"/>
    </location>
</feature>
<feature type="domain" description="RNase H type-1" evidence="13">
    <location>
        <begin position="92"/>
        <end position="242"/>
    </location>
</feature>
<dbReference type="InterPro" id="IPR012337">
    <property type="entry name" value="RNaseH-like_sf"/>
</dbReference>
<dbReference type="InterPro" id="IPR009027">
    <property type="entry name" value="Ribosomal_bL9/RNase_H1_N"/>
</dbReference>
<dbReference type="SUPFAM" id="SSF55658">
    <property type="entry name" value="L9 N-domain-like"/>
    <property type="match status" value="1"/>
</dbReference>
<dbReference type="EMBL" id="BRPK01000014">
    <property type="protein sequence ID" value="GLB43513.1"/>
    <property type="molecule type" value="Genomic_DNA"/>
</dbReference>
<comment type="similarity">
    <text evidence="4">Belongs to the RNase H family.</text>
</comment>
<feature type="compositionally biased region" description="Polar residues" evidence="12">
    <location>
        <begin position="355"/>
        <end position="366"/>
    </location>
</feature>
<evidence type="ECO:0000256" key="4">
    <source>
        <dbReference type="ARBA" id="ARBA00005300"/>
    </source>
</evidence>
<evidence type="ECO:0000256" key="3">
    <source>
        <dbReference type="ARBA" id="ARBA00004065"/>
    </source>
</evidence>
<feature type="region of interest" description="Disordered" evidence="12">
    <location>
        <begin position="251"/>
        <end position="366"/>
    </location>
</feature>
<keyword evidence="8" id="KW-0479">Metal-binding</keyword>
<comment type="cofactor">
    <cofactor evidence="2">
        <name>Mg(2+)</name>
        <dbReference type="ChEBI" id="CHEBI:18420"/>
    </cofactor>
</comment>
<reference evidence="14" key="1">
    <citation type="submission" date="2022-07" db="EMBL/GenBank/DDBJ databases">
        <title>The genome of Lyophyllum shimeji provides insight into the initial evolution of ectomycorrhizal fungal genome.</title>
        <authorList>
            <person name="Kobayashi Y."/>
            <person name="Shibata T."/>
            <person name="Hirakawa H."/>
            <person name="Shigenobu S."/>
            <person name="Nishiyama T."/>
            <person name="Yamada A."/>
            <person name="Hasebe M."/>
            <person name="Kawaguchi M."/>
        </authorList>
    </citation>
    <scope>NUCLEOTIDE SEQUENCE</scope>
    <source>
        <strain evidence="14">AT787</strain>
    </source>
</reference>
<comment type="function">
    <text evidence="3">Endonuclease that specifically degrades the RNA of RNA-DNA hybrids.</text>
</comment>
<dbReference type="GO" id="GO:0004523">
    <property type="term" value="F:RNA-DNA hybrid ribonuclease activity"/>
    <property type="evidence" value="ECO:0007669"/>
    <property type="project" value="UniProtKB-EC"/>
</dbReference>
<dbReference type="GO" id="GO:0043137">
    <property type="term" value="P:DNA replication, removal of RNA primer"/>
    <property type="evidence" value="ECO:0007669"/>
    <property type="project" value="TreeGrafter"/>
</dbReference>
<dbReference type="SUPFAM" id="SSF53098">
    <property type="entry name" value="Ribonuclease H-like"/>
    <property type="match status" value="1"/>
</dbReference>
<dbReference type="PROSITE" id="PS50879">
    <property type="entry name" value="RNASE_H_1"/>
    <property type="match status" value="1"/>
</dbReference>
<evidence type="ECO:0000256" key="1">
    <source>
        <dbReference type="ARBA" id="ARBA00000077"/>
    </source>
</evidence>
<keyword evidence="11" id="KW-0460">Magnesium</keyword>
<evidence type="ECO:0000256" key="12">
    <source>
        <dbReference type="SAM" id="MobiDB-lite"/>
    </source>
</evidence>
<dbReference type="EC" id="3.1.26.4" evidence="5"/>
<dbReference type="Pfam" id="PF00075">
    <property type="entry name" value="RNase_H"/>
    <property type="match status" value="1"/>
</dbReference>
<dbReference type="GO" id="GO:0003676">
    <property type="term" value="F:nucleic acid binding"/>
    <property type="evidence" value="ECO:0007669"/>
    <property type="project" value="InterPro"/>
</dbReference>
<evidence type="ECO:0000256" key="8">
    <source>
        <dbReference type="ARBA" id="ARBA00022723"/>
    </source>
</evidence>
<dbReference type="Gene3D" id="3.30.420.10">
    <property type="entry name" value="Ribonuclease H-like superfamily/Ribonuclease H"/>
    <property type="match status" value="1"/>
</dbReference>
<feature type="region of interest" description="Disordered" evidence="12">
    <location>
        <begin position="390"/>
        <end position="488"/>
    </location>
</feature>
<feature type="compositionally biased region" description="Low complexity" evidence="12">
    <location>
        <begin position="312"/>
        <end position="325"/>
    </location>
</feature>
<keyword evidence="7" id="KW-0540">Nuclease</keyword>
<evidence type="ECO:0000256" key="10">
    <source>
        <dbReference type="ARBA" id="ARBA00022801"/>
    </source>
</evidence>
<dbReference type="CDD" id="cd09280">
    <property type="entry name" value="RNase_HI_eukaryote_like"/>
    <property type="match status" value="1"/>
</dbReference>
<dbReference type="Gene3D" id="3.40.970.10">
    <property type="entry name" value="Ribonuclease H1, N-terminal domain"/>
    <property type="match status" value="1"/>
</dbReference>
<dbReference type="PANTHER" id="PTHR10642:SF26">
    <property type="entry name" value="RIBONUCLEASE H1"/>
    <property type="match status" value="1"/>
</dbReference>
<dbReference type="FunFam" id="3.40.970.10:FF:000002">
    <property type="entry name" value="Ribonuclease H"/>
    <property type="match status" value="1"/>
</dbReference>
<evidence type="ECO:0000256" key="6">
    <source>
        <dbReference type="ARBA" id="ARBA00017721"/>
    </source>
</evidence>
<evidence type="ECO:0000259" key="13">
    <source>
        <dbReference type="PROSITE" id="PS50879"/>
    </source>
</evidence>
<organism evidence="14 15">
    <name type="scientific">Lyophyllum shimeji</name>
    <name type="common">Hon-shimeji</name>
    <name type="synonym">Tricholoma shimeji</name>
    <dbReference type="NCBI Taxonomy" id="47721"/>
    <lineage>
        <taxon>Eukaryota</taxon>
        <taxon>Fungi</taxon>
        <taxon>Dikarya</taxon>
        <taxon>Basidiomycota</taxon>
        <taxon>Agaricomycotina</taxon>
        <taxon>Agaricomycetes</taxon>
        <taxon>Agaricomycetidae</taxon>
        <taxon>Agaricales</taxon>
        <taxon>Tricholomatineae</taxon>
        <taxon>Lyophyllaceae</taxon>
        <taxon>Lyophyllum</taxon>
    </lineage>
</organism>
<dbReference type="OrthoDB" id="245563at2759"/>
<dbReference type="AlphaFoldDB" id="A0A9P3PX02"/>
<keyword evidence="15" id="KW-1185">Reference proteome</keyword>
<dbReference type="InterPro" id="IPR050092">
    <property type="entry name" value="RNase_H"/>
</dbReference>
<feature type="compositionally biased region" description="Low complexity" evidence="12">
    <location>
        <begin position="334"/>
        <end position="352"/>
    </location>
</feature>
<evidence type="ECO:0000313" key="14">
    <source>
        <dbReference type="EMBL" id="GLB43513.1"/>
    </source>
</evidence>
<comment type="caution">
    <text evidence="14">The sequence shown here is derived from an EMBL/GenBank/DDBJ whole genome shotgun (WGS) entry which is preliminary data.</text>
</comment>
<keyword evidence="10" id="KW-0378">Hydrolase</keyword>
<feature type="compositionally biased region" description="Basic and acidic residues" evidence="12">
    <location>
        <begin position="411"/>
        <end position="428"/>
    </location>
</feature>
<dbReference type="Pfam" id="PF01693">
    <property type="entry name" value="Cauli_VI"/>
    <property type="match status" value="1"/>
</dbReference>
<comment type="catalytic activity">
    <reaction evidence="1">
        <text>Endonucleolytic cleavage to 5'-phosphomonoester.</text>
        <dbReference type="EC" id="3.1.26.4"/>
    </reaction>
</comment>
<sequence length="509" mass="54993">MPRAAKGPKFYAVKDGRETGVFLKWEDCEAQVKGYPGAKYKSFSNAADAEAFISGTLSTAPASSTQAATSTISENPEYKGKKRAMRENMEDESGWDVVYCDGSCRGNGKVGCYAGVGVWWGENDPRNIAERCPGDQTNNRAELIAIARVLETTPKSKKSLLIKTDSQYSINCFEKWLPSWISKGYKTSSGDPVKNLGIIKYVDALFKERRLFGQTVQLQYVKGHSGDRGNDGADAQANLGALMSPVPERDWATAEQEVLERAEEAHRRSNEKPPMKPLQVASDDLPAPAEPLTKMRKVSHELPFSKTPAPVSLPKTTRPTSSSKSMHAATPTKAAPSPRRPTSPSRPSRVAAVPPSSTLNKPTNLPSISAVAPSVLASNSVDVLEVSLPGITADSVPASASRSATPLKPRSICEQRTFDTPSRKHEAGHLTNSPSRSKSPRVVKEFAPLPSASVRARSLGLYPSTPKAEEKTQPPPPAKPTAMSVNEEDVDFKDYADCLGADDDLLDEL</sequence>
<dbReference type="InterPro" id="IPR011320">
    <property type="entry name" value="RNase_H1_N"/>
</dbReference>
<proteinExistence type="inferred from homology"/>
<evidence type="ECO:0000256" key="9">
    <source>
        <dbReference type="ARBA" id="ARBA00022759"/>
    </source>
</evidence>
<dbReference type="InterPro" id="IPR036397">
    <property type="entry name" value="RNaseH_sf"/>
</dbReference>
<dbReference type="GO" id="GO:0046872">
    <property type="term" value="F:metal ion binding"/>
    <property type="evidence" value="ECO:0007669"/>
    <property type="project" value="UniProtKB-KW"/>
</dbReference>